<dbReference type="PANTHER" id="PTHR23117">
    <property type="entry name" value="GUANYLATE KINASE-RELATED"/>
    <property type="match status" value="1"/>
</dbReference>
<dbReference type="InterPro" id="IPR008144">
    <property type="entry name" value="Guanylate_kin-like_dom"/>
</dbReference>
<dbReference type="PROSITE" id="PS50052">
    <property type="entry name" value="GUANYLATE_KINASE_2"/>
    <property type="match status" value="1"/>
</dbReference>
<evidence type="ECO:0000313" key="13">
    <source>
        <dbReference type="EMBL" id="HIV85874.1"/>
    </source>
</evidence>
<dbReference type="SMART" id="SM00072">
    <property type="entry name" value="GuKc"/>
    <property type="match status" value="1"/>
</dbReference>
<evidence type="ECO:0000256" key="3">
    <source>
        <dbReference type="ARBA" id="ARBA00012961"/>
    </source>
</evidence>
<dbReference type="NCBIfam" id="TIGR03263">
    <property type="entry name" value="guanyl_kin"/>
    <property type="match status" value="1"/>
</dbReference>
<dbReference type="InterPro" id="IPR027417">
    <property type="entry name" value="P-loop_NTPase"/>
</dbReference>
<keyword evidence="6 11" id="KW-0547">Nucleotide-binding</keyword>
<dbReference type="Gene3D" id="3.40.50.300">
    <property type="entry name" value="P-loop containing nucleotide triphosphate hydrolases"/>
    <property type="match status" value="1"/>
</dbReference>
<evidence type="ECO:0000256" key="8">
    <source>
        <dbReference type="ARBA" id="ARBA00022840"/>
    </source>
</evidence>
<proteinExistence type="inferred from homology"/>
<feature type="binding site" evidence="11">
    <location>
        <begin position="12"/>
        <end position="19"/>
    </location>
    <ligand>
        <name>ATP</name>
        <dbReference type="ChEBI" id="CHEBI:30616"/>
    </ligand>
</feature>
<name>A0A9D1PS22_9FIRM</name>
<evidence type="ECO:0000256" key="9">
    <source>
        <dbReference type="ARBA" id="ARBA00030128"/>
    </source>
</evidence>
<feature type="domain" description="Guanylate kinase-like" evidence="12">
    <location>
        <begin position="5"/>
        <end position="183"/>
    </location>
</feature>
<evidence type="ECO:0000256" key="4">
    <source>
        <dbReference type="ARBA" id="ARBA00016296"/>
    </source>
</evidence>
<evidence type="ECO:0000256" key="5">
    <source>
        <dbReference type="ARBA" id="ARBA00022679"/>
    </source>
</evidence>
<dbReference type="Proteomes" id="UP000824162">
    <property type="component" value="Unassembled WGS sequence"/>
</dbReference>
<comment type="function">
    <text evidence="1 11">Essential for recycling GMP and indirectly, cGMP.</text>
</comment>
<evidence type="ECO:0000256" key="11">
    <source>
        <dbReference type="HAMAP-Rule" id="MF_00328"/>
    </source>
</evidence>
<evidence type="ECO:0000313" key="14">
    <source>
        <dbReference type="Proteomes" id="UP000824162"/>
    </source>
</evidence>
<evidence type="ECO:0000256" key="7">
    <source>
        <dbReference type="ARBA" id="ARBA00022777"/>
    </source>
</evidence>
<dbReference type="GO" id="GO:0004385">
    <property type="term" value="F:GMP kinase activity"/>
    <property type="evidence" value="ECO:0007669"/>
    <property type="project" value="UniProtKB-UniRule"/>
</dbReference>
<dbReference type="Pfam" id="PF00625">
    <property type="entry name" value="Guanylate_kin"/>
    <property type="match status" value="1"/>
</dbReference>
<dbReference type="EMBL" id="DXIJ01000069">
    <property type="protein sequence ID" value="HIV85874.1"/>
    <property type="molecule type" value="Genomic_DNA"/>
</dbReference>
<keyword evidence="11" id="KW-0963">Cytoplasm</keyword>
<evidence type="ECO:0000256" key="6">
    <source>
        <dbReference type="ARBA" id="ARBA00022741"/>
    </source>
</evidence>
<evidence type="ECO:0000256" key="2">
    <source>
        <dbReference type="ARBA" id="ARBA00005790"/>
    </source>
</evidence>
<protein>
    <recommendedName>
        <fullName evidence="4 11">Guanylate kinase</fullName>
        <ecNumber evidence="3 11">2.7.4.8</ecNumber>
    </recommendedName>
    <alternativeName>
        <fullName evidence="9 11">GMP kinase</fullName>
    </alternativeName>
</protein>
<keyword evidence="8 11" id="KW-0067">ATP-binding</keyword>
<dbReference type="PANTHER" id="PTHR23117:SF13">
    <property type="entry name" value="GUANYLATE KINASE"/>
    <property type="match status" value="1"/>
</dbReference>
<evidence type="ECO:0000259" key="12">
    <source>
        <dbReference type="PROSITE" id="PS50052"/>
    </source>
</evidence>
<accession>A0A9D1PS22</accession>
<comment type="caution">
    <text evidence="13">The sequence shown here is derived from an EMBL/GenBank/DDBJ whole genome shotgun (WGS) entry which is preliminary data.</text>
</comment>
<dbReference type="SUPFAM" id="SSF52540">
    <property type="entry name" value="P-loop containing nucleoside triphosphate hydrolases"/>
    <property type="match status" value="1"/>
</dbReference>
<keyword evidence="7 11" id="KW-0418">Kinase</keyword>
<dbReference type="CDD" id="cd00071">
    <property type="entry name" value="GMPK"/>
    <property type="match status" value="1"/>
</dbReference>
<evidence type="ECO:0000256" key="1">
    <source>
        <dbReference type="ARBA" id="ARBA00003531"/>
    </source>
</evidence>
<comment type="similarity">
    <text evidence="2 11">Belongs to the guanylate kinase family.</text>
</comment>
<keyword evidence="5 11" id="KW-0808">Transferase</keyword>
<dbReference type="InterPro" id="IPR017665">
    <property type="entry name" value="Guanylate_kinase"/>
</dbReference>
<comment type="catalytic activity">
    <reaction evidence="10 11">
        <text>GMP + ATP = GDP + ADP</text>
        <dbReference type="Rhea" id="RHEA:20780"/>
        <dbReference type="ChEBI" id="CHEBI:30616"/>
        <dbReference type="ChEBI" id="CHEBI:58115"/>
        <dbReference type="ChEBI" id="CHEBI:58189"/>
        <dbReference type="ChEBI" id="CHEBI:456216"/>
        <dbReference type="EC" id="2.7.4.8"/>
    </reaction>
</comment>
<dbReference type="Gene3D" id="3.30.63.10">
    <property type="entry name" value="Guanylate Kinase phosphate binding domain"/>
    <property type="match status" value="1"/>
</dbReference>
<sequence length="189" mass="21484">MNKKSLLIVISGPSGVGKGTVIKKLLSDNPDIIPSISVTTRKPRDIDVEGVTYFFRSREQFKDMIDNGELLEWAVYNGNYYGTPRKYVSDSLNDGKDVLLEIDVQGALNLMENYPSAVYIFIAPENTQVLKERLEKRSTESPEEIQRRVEAADWELSKKDLYDNIVINRVVDDAADEILSILNKRRNSL</sequence>
<dbReference type="EC" id="2.7.4.8" evidence="3 11"/>
<gene>
    <name evidence="11 13" type="primary">gmk</name>
    <name evidence="13" type="ORF">H9900_03585</name>
</gene>
<reference evidence="13" key="2">
    <citation type="submission" date="2021-04" db="EMBL/GenBank/DDBJ databases">
        <authorList>
            <person name="Gilroy R."/>
        </authorList>
    </citation>
    <scope>NUCLEOTIDE SEQUENCE</scope>
    <source>
        <strain evidence="13">5790</strain>
    </source>
</reference>
<dbReference type="InterPro" id="IPR008145">
    <property type="entry name" value="GK/Ca_channel_bsu"/>
</dbReference>
<dbReference type="PROSITE" id="PS00856">
    <property type="entry name" value="GUANYLATE_KINASE_1"/>
    <property type="match status" value="1"/>
</dbReference>
<reference evidence="13" key="1">
    <citation type="journal article" date="2021" name="PeerJ">
        <title>Extensive microbial diversity within the chicken gut microbiome revealed by metagenomics and culture.</title>
        <authorList>
            <person name="Gilroy R."/>
            <person name="Ravi A."/>
            <person name="Getino M."/>
            <person name="Pursley I."/>
            <person name="Horton D.L."/>
            <person name="Alikhan N.F."/>
            <person name="Baker D."/>
            <person name="Gharbi K."/>
            <person name="Hall N."/>
            <person name="Watson M."/>
            <person name="Adriaenssens E.M."/>
            <person name="Foster-Nyarko E."/>
            <person name="Jarju S."/>
            <person name="Secka A."/>
            <person name="Antonio M."/>
            <person name="Oren A."/>
            <person name="Chaudhuri R.R."/>
            <person name="La Ragione R."/>
            <person name="Hildebrand F."/>
            <person name="Pallen M.J."/>
        </authorList>
    </citation>
    <scope>NUCLEOTIDE SEQUENCE</scope>
    <source>
        <strain evidence="13">5790</strain>
    </source>
</reference>
<comment type="subcellular location">
    <subcellularLocation>
        <location evidence="11">Cytoplasm</location>
    </subcellularLocation>
</comment>
<dbReference type="FunFam" id="3.30.63.10:FF:000002">
    <property type="entry name" value="Guanylate kinase 1"/>
    <property type="match status" value="1"/>
</dbReference>
<dbReference type="GO" id="GO:0005829">
    <property type="term" value="C:cytosol"/>
    <property type="evidence" value="ECO:0007669"/>
    <property type="project" value="TreeGrafter"/>
</dbReference>
<dbReference type="GO" id="GO:0005524">
    <property type="term" value="F:ATP binding"/>
    <property type="evidence" value="ECO:0007669"/>
    <property type="project" value="UniProtKB-UniRule"/>
</dbReference>
<dbReference type="HAMAP" id="MF_00328">
    <property type="entry name" value="Guanylate_kinase"/>
    <property type="match status" value="1"/>
</dbReference>
<organism evidence="13 14">
    <name type="scientific">Candidatus Monoglobus merdigallinarum</name>
    <dbReference type="NCBI Taxonomy" id="2838698"/>
    <lineage>
        <taxon>Bacteria</taxon>
        <taxon>Bacillati</taxon>
        <taxon>Bacillota</taxon>
        <taxon>Clostridia</taxon>
        <taxon>Monoglobales</taxon>
        <taxon>Monoglobaceae</taxon>
        <taxon>Monoglobus</taxon>
    </lineage>
</organism>
<dbReference type="InterPro" id="IPR020590">
    <property type="entry name" value="Guanylate_kinase_CS"/>
</dbReference>
<dbReference type="AlphaFoldDB" id="A0A9D1PS22"/>
<evidence type="ECO:0000256" key="10">
    <source>
        <dbReference type="ARBA" id="ARBA00048594"/>
    </source>
</evidence>